<evidence type="ECO:0008006" key="3">
    <source>
        <dbReference type="Google" id="ProtNLM"/>
    </source>
</evidence>
<evidence type="ECO:0000313" key="2">
    <source>
        <dbReference type="Proteomes" id="UP001596435"/>
    </source>
</evidence>
<gene>
    <name evidence="1" type="ORF">ACFQMG_21930</name>
</gene>
<dbReference type="Proteomes" id="UP001596435">
    <property type="component" value="Unassembled WGS sequence"/>
</dbReference>
<protein>
    <recommendedName>
        <fullName evidence="3">DivIVA domain-containing protein</fullName>
    </recommendedName>
</protein>
<organism evidence="1 2">
    <name type="scientific">Kitasatospora paranensis</name>
    <dbReference type="NCBI Taxonomy" id="258053"/>
    <lineage>
        <taxon>Bacteria</taxon>
        <taxon>Bacillati</taxon>
        <taxon>Actinomycetota</taxon>
        <taxon>Actinomycetes</taxon>
        <taxon>Kitasatosporales</taxon>
        <taxon>Streptomycetaceae</taxon>
        <taxon>Kitasatospora</taxon>
    </lineage>
</organism>
<evidence type="ECO:0000313" key="1">
    <source>
        <dbReference type="EMBL" id="MFC7182209.1"/>
    </source>
</evidence>
<reference evidence="2" key="1">
    <citation type="journal article" date="2019" name="Int. J. Syst. Evol. Microbiol.">
        <title>The Global Catalogue of Microorganisms (GCM) 10K type strain sequencing project: providing services to taxonomists for standard genome sequencing and annotation.</title>
        <authorList>
            <consortium name="The Broad Institute Genomics Platform"/>
            <consortium name="The Broad Institute Genome Sequencing Center for Infectious Disease"/>
            <person name="Wu L."/>
            <person name="Ma J."/>
        </authorList>
    </citation>
    <scope>NUCLEOTIDE SEQUENCE [LARGE SCALE GENOMIC DNA]</scope>
    <source>
        <strain evidence="2">CGMCC 1.12859</strain>
    </source>
</reference>
<proteinExistence type="predicted"/>
<keyword evidence="2" id="KW-1185">Reference proteome</keyword>
<name>A0ABW2FY53_9ACTN</name>
<dbReference type="RefSeq" id="WP_345708079.1">
    <property type="nucleotide sequence ID" value="NZ_BAABKV010000001.1"/>
</dbReference>
<sequence length="66" mass="6608">MAGFEGFDVVRRGCERAAVDAYLAALQAGAPVGPPEFAMVRRGYDPAQVAARIAALTSAGGAGQAG</sequence>
<comment type="caution">
    <text evidence="1">The sequence shown here is derived from an EMBL/GenBank/DDBJ whole genome shotgun (WGS) entry which is preliminary data.</text>
</comment>
<accession>A0ABW2FY53</accession>
<dbReference type="EMBL" id="JBHTAJ010000042">
    <property type="protein sequence ID" value="MFC7182209.1"/>
    <property type="molecule type" value="Genomic_DNA"/>
</dbReference>